<accession>A0ABW5VZD5</accession>
<comment type="caution">
    <text evidence="1">The sequence shown here is derived from an EMBL/GenBank/DDBJ whole genome shotgun (WGS) entry which is preliminary data.</text>
</comment>
<gene>
    <name evidence="1" type="ORF">ACFS27_19135</name>
</gene>
<name>A0ABW5VZD5_9MICO</name>
<sequence length="19" mass="2106">MAKHRFDGATFRVVLAEGT</sequence>
<organism evidence="1 2">
    <name type="scientific">Promicromonospora vindobonensis</name>
    <dbReference type="NCBI Taxonomy" id="195748"/>
    <lineage>
        <taxon>Bacteria</taxon>
        <taxon>Bacillati</taxon>
        <taxon>Actinomycetota</taxon>
        <taxon>Actinomycetes</taxon>
        <taxon>Micrococcales</taxon>
        <taxon>Promicromonosporaceae</taxon>
        <taxon>Promicromonospora</taxon>
    </lineage>
</organism>
<reference evidence="2" key="1">
    <citation type="journal article" date="2019" name="Int. J. Syst. Evol. Microbiol.">
        <title>The Global Catalogue of Microorganisms (GCM) 10K type strain sequencing project: providing services to taxonomists for standard genome sequencing and annotation.</title>
        <authorList>
            <consortium name="The Broad Institute Genomics Platform"/>
            <consortium name="The Broad Institute Genome Sequencing Center for Infectious Disease"/>
            <person name="Wu L."/>
            <person name="Ma J."/>
        </authorList>
    </citation>
    <scope>NUCLEOTIDE SEQUENCE [LARGE SCALE GENOMIC DNA]</scope>
    <source>
        <strain evidence="2">CCM 7044</strain>
    </source>
</reference>
<evidence type="ECO:0000313" key="1">
    <source>
        <dbReference type="EMBL" id="MFD2795683.1"/>
    </source>
</evidence>
<keyword evidence="2" id="KW-1185">Reference proteome</keyword>
<proteinExistence type="predicted"/>
<dbReference type="Proteomes" id="UP001597479">
    <property type="component" value="Unassembled WGS sequence"/>
</dbReference>
<dbReference type="EMBL" id="JBHUOG010000002">
    <property type="protein sequence ID" value="MFD2795683.1"/>
    <property type="molecule type" value="Genomic_DNA"/>
</dbReference>
<evidence type="ECO:0000313" key="2">
    <source>
        <dbReference type="Proteomes" id="UP001597479"/>
    </source>
</evidence>
<protein>
    <submittedName>
        <fullName evidence="1">Uncharacterized protein</fullName>
    </submittedName>
</protein>
<dbReference type="RefSeq" id="WP_377191090.1">
    <property type="nucleotide sequence ID" value="NZ_JBHUOG010000002.1"/>
</dbReference>